<reference evidence="11" key="1">
    <citation type="submission" date="2018-01" db="EMBL/GenBank/DDBJ databases">
        <authorList>
            <person name="Alioto T."/>
            <person name="Alioto T."/>
        </authorList>
    </citation>
    <scope>NUCLEOTIDE SEQUENCE [LARGE SCALE GENOMIC DNA]</scope>
</reference>
<evidence type="ECO:0000256" key="1">
    <source>
        <dbReference type="ARBA" id="ARBA00007664"/>
    </source>
</evidence>
<dbReference type="Gene3D" id="2.40.10.10">
    <property type="entry name" value="Trypsin-like serine proteases"/>
    <property type="match status" value="1"/>
</dbReference>
<dbReference type="FunFam" id="2.40.10.10:FF:000034">
    <property type="entry name" value="Eupolytin"/>
    <property type="match status" value="1"/>
</dbReference>
<dbReference type="SMART" id="SM00020">
    <property type="entry name" value="Tryp_SPc"/>
    <property type="match status" value="1"/>
</dbReference>
<dbReference type="PANTHER" id="PTHR24276:SF94">
    <property type="entry name" value="AT20289P-RELATED"/>
    <property type="match status" value="1"/>
</dbReference>
<dbReference type="PROSITE" id="PS50240">
    <property type="entry name" value="TRYPSIN_DOM"/>
    <property type="match status" value="1"/>
</dbReference>
<dbReference type="GO" id="GO:0004252">
    <property type="term" value="F:serine-type endopeptidase activity"/>
    <property type="evidence" value="ECO:0007669"/>
    <property type="project" value="InterPro"/>
</dbReference>
<keyword evidence="2" id="KW-0645">Protease</keyword>
<evidence type="ECO:0000256" key="4">
    <source>
        <dbReference type="ARBA" id="ARBA00022801"/>
    </source>
</evidence>
<dbReference type="Pfam" id="PF00089">
    <property type="entry name" value="Trypsin"/>
    <property type="match status" value="1"/>
</dbReference>
<proteinExistence type="inferred from homology"/>
<organism evidence="10 11">
    <name type="scientific">Drosophila guanche</name>
    <name type="common">Fruit fly</name>
    <dbReference type="NCBI Taxonomy" id="7266"/>
    <lineage>
        <taxon>Eukaryota</taxon>
        <taxon>Metazoa</taxon>
        <taxon>Ecdysozoa</taxon>
        <taxon>Arthropoda</taxon>
        <taxon>Hexapoda</taxon>
        <taxon>Insecta</taxon>
        <taxon>Pterygota</taxon>
        <taxon>Neoptera</taxon>
        <taxon>Endopterygota</taxon>
        <taxon>Diptera</taxon>
        <taxon>Brachycera</taxon>
        <taxon>Muscomorpha</taxon>
        <taxon>Ephydroidea</taxon>
        <taxon>Drosophilidae</taxon>
        <taxon>Drosophila</taxon>
        <taxon>Sophophora</taxon>
    </lineage>
</organism>
<keyword evidence="3" id="KW-0732">Signal</keyword>
<dbReference type="STRING" id="7266.A0A3B0J441"/>
<dbReference type="OMA" id="KYMFCAR"/>
<dbReference type="PANTHER" id="PTHR24276">
    <property type="entry name" value="POLYSERASE-RELATED"/>
    <property type="match status" value="1"/>
</dbReference>
<dbReference type="SUPFAM" id="SSF50494">
    <property type="entry name" value="Trypsin-like serine proteases"/>
    <property type="match status" value="1"/>
</dbReference>
<protein>
    <submittedName>
        <fullName evidence="10">Blast:Trypsin-1</fullName>
    </submittedName>
</protein>
<dbReference type="InterPro" id="IPR009003">
    <property type="entry name" value="Peptidase_S1_PA"/>
</dbReference>
<evidence type="ECO:0000256" key="3">
    <source>
        <dbReference type="ARBA" id="ARBA00022729"/>
    </source>
</evidence>
<dbReference type="InterPro" id="IPR050430">
    <property type="entry name" value="Peptidase_S1"/>
</dbReference>
<dbReference type="PROSITE" id="PS00135">
    <property type="entry name" value="TRYPSIN_SER"/>
    <property type="match status" value="1"/>
</dbReference>
<keyword evidence="4" id="KW-0378">Hydrolase</keyword>
<dbReference type="InterPro" id="IPR043504">
    <property type="entry name" value="Peptidase_S1_PA_chymotrypsin"/>
</dbReference>
<evidence type="ECO:0000259" key="9">
    <source>
        <dbReference type="PROSITE" id="PS50240"/>
    </source>
</evidence>
<comment type="similarity">
    <text evidence="1">Belongs to the peptidase S1 family.</text>
</comment>
<evidence type="ECO:0000256" key="2">
    <source>
        <dbReference type="ARBA" id="ARBA00022670"/>
    </source>
</evidence>
<sequence length="353" mass="37391">MRRDKSRGKVTARAVHIEMRCRWEYLIVAVLLLAVLAEMSQAAQANQSRRRLRNGNVRRLAANRSQAVAKTRAAVKKGTSVAKKGTSVAKKGTSVAKKGTSVAKKGTSVARKSAPRKSIAKATPAKIQSKIVGGTTTTISTAPYLVQVRRGTGLCGGSLVSTLWVLCAGHCVKGYSASQFLVRAGTTTLDGSDGVVRTVVFTAVAPRFTSTKMNMDASLLKLNETMTGTNIGTISMGSFIPRAGSKVRIAGWGLTSEGGSTSRTLRATQITVVRQRVCKQEYSSLASITKYMFCARGRNKDSCSGDSGGAVTRGSTLLGIVSFGYGCARSGYPGVYTAVARIRTWANSIMSNN</sequence>
<dbReference type="AlphaFoldDB" id="A0A3B0J441"/>
<keyword evidence="11" id="KW-1185">Reference proteome</keyword>
<evidence type="ECO:0000313" key="10">
    <source>
        <dbReference type="EMBL" id="SPP76217.1"/>
    </source>
</evidence>
<dbReference type="PRINTS" id="PR00722">
    <property type="entry name" value="CHYMOTRYPSIN"/>
</dbReference>
<feature type="compositionally biased region" description="Low complexity" evidence="8">
    <location>
        <begin position="54"/>
        <end position="63"/>
    </location>
</feature>
<dbReference type="GO" id="GO:0006508">
    <property type="term" value="P:proteolysis"/>
    <property type="evidence" value="ECO:0007669"/>
    <property type="project" value="UniProtKB-KW"/>
</dbReference>
<evidence type="ECO:0000256" key="5">
    <source>
        <dbReference type="ARBA" id="ARBA00022825"/>
    </source>
</evidence>
<gene>
    <name evidence="10" type="ORF">DGUA_6G006708</name>
</gene>
<keyword evidence="7" id="KW-1015">Disulfide bond</keyword>
<dbReference type="InterPro" id="IPR001314">
    <property type="entry name" value="Peptidase_S1A"/>
</dbReference>
<keyword evidence="6" id="KW-0865">Zymogen</keyword>
<dbReference type="Proteomes" id="UP000268350">
    <property type="component" value="Unassembled WGS sequence"/>
</dbReference>
<evidence type="ECO:0000256" key="8">
    <source>
        <dbReference type="SAM" id="MobiDB-lite"/>
    </source>
</evidence>
<feature type="region of interest" description="Disordered" evidence="8">
    <location>
        <begin position="44"/>
        <end position="63"/>
    </location>
</feature>
<dbReference type="OrthoDB" id="10059102at2759"/>
<evidence type="ECO:0000256" key="7">
    <source>
        <dbReference type="ARBA" id="ARBA00023157"/>
    </source>
</evidence>
<dbReference type="CDD" id="cd00190">
    <property type="entry name" value="Tryp_SPc"/>
    <property type="match status" value="1"/>
</dbReference>
<accession>A0A3B0J441</accession>
<feature type="domain" description="Peptidase S1" evidence="9">
    <location>
        <begin position="131"/>
        <end position="351"/>
    </location>
</feature>
<keyword evidence="5" id="KW-0720">Serine protease</keyword>
<evidence type="ECO:0000313" key="11">
    <source>
        <dbReference type="Proteomes" id="UP000268350"/>
    </source>
</evidence>
<evidence type="ECO:0000256" key="6">
    <source>
        <dbReference type="ARBA" id="ARBA00023145"/>
    </source>
</evidence>
<dbReference type="EMBL" id="OUUW01000002">
    <property type="protein sequence ID" value="SPP76217.1"/>
    <property type="molecule type" value="Genomic_DNA"/>
</dbReference>
<dbReference type="InterPro" id="IPR033116">
    <property type="entry name" value="TRYPSIN_SER"/>
</dbReference>
<dbReference type="InterPro" id="IPR001254">
    <property type="entry name" value="Trypsin_dom"/>
</dbReference>
<name>A0A3B0J441_DROGU</name>